<evidence type="ECO:0000313" key="2">
    <source>
        <dbReference type="EMBL" id="CAB4002960.1"/>
    </source>
</evidence>
<feature type="region of interest" description="Disordered" evidence="1">
    <location>
        <begin position="30"/>
        <end position="103"/>
    </location>
</feature>
<comment type="caution">
    <text evidence="2">The sequence shown here is derived from an EMBL/GenBank/DDBJ whole genome shotgun (WGS) entry which is preliminary data.</text>
</comment>
<keyword evidence="3" id="KW-1185">Reference proteome</keyword>
<proteinExistence type="predicted"/>
<protein>
    <submittedName>
        <fullName evidence="2">Uncharacterized protein</fullName>
    </submittedName>
</protein>
<evidence type="ECO:0000313" key="3">
    <source>
        <dbReference type="Proteomes" id="UP001152795"/>
    </source>
</evidence>
<dbReference type="OrthoDB" id="10261376at2759"/>
<organism evidence="2 3">
    <name type="scientific">Paramuricea clavata</name>
    <name type="common">Red gorgonian</name>
    <name type="synonym">Violescent sea-whip</name>
    <dbReference type="NCBI Taxonomy" id="317549"/>
    <lineage>
        <taxon>Eukaryota</taxon>
        <taxon>Metazoa</taxon>
        <taxon>Cnidaria</taxon>
        <taxon>Anthozoa</taxon>
        <taxon>Octocorallia</taxon>
        <taxon>Malacalcyonacea</taxon>
        <taxon>Plexauridae</taxon>
        <taxon>Paramuricea</taxon>
    </lineage>
</organism>
<evidence type="ECO:0000256" key="1">
    <source>
        <dbReference type="SAM" id="MobiDB-lite"/>
    </source>
</evidence>
<dbReference type="EMBL" id="CACRXK020004496">
    <property type="protein sequence ID" value="CAB4002960.1"/>
    <property type="molecule type" value="Genomic_DNA"/>
</dbReference>
<name>A0A7D9E979_PARCT</name>
<dbReference type="AlphaFoldDB" id="A0A7D9E979"/>
<feature type="compositionally biased region" description="Acidic residues" evidence="1">
    <location>
        <begin position="41"/>
        <end position="50"/>
    </location>
</feature>
<feature type="compositionally biased region" description="Basic and acidic residues" evidence="1">
    <location>
        <begin position="51"/>
        <end position="79"/>
    </location>
</feature>
<reference evidence="2" key="1">
    <citation type="submission" date="2020-04" db="EMBL/GenBank/DDBJ databases">
        <authorList>
            <person name="Alioto T."/>
            <person name="Alioto T."/>
            <person name="Gomez Garrido J."/>
        </authorList>
    </citation>
    <scope>NUCLEOTIDE SEQUENCE</scope>
    <source>
        <strain evidence="2">A484AB</strain>
    </source>
</reference>
<accession>A0A7D9E979</accession>
<feature type="compositionally biased region" description="Basic residues" evidence="1">
    <location>
        <begin position="80"/>
        <end position="90"/>
    </location>
</feature>
<sequence>MADGVEKRMNLKSRQKHTRERFYHFLKLVEKSSLQQNENSTSEESEDEIDETKRSPENKKRRLRSDTKHDISELSERNKQLSKGKNKKQKGTSQDGKDDKNTYIDCDSDIDSVECEETYWFENEVVFIPANQRITPLEYVVK</sequence>
<dbReference type="Proteomes" id="UP001152795">
    <property type="component" value="Unassembled WGS sequence"/>
</dbReference>
<gene>
    <name evidence="2" type="ORF">PACLA_8A086584</name>
</gene>